<proteinExistence type="predicted"/>
<dbReference type="Proteomes" id="UP000316621">
    <property type="component" value="Chromosome 9"/>
</dbReference>
<evidence type="ECO:0000313" key="2">
    <source>
        <dbReference type="Proteomes" id="UP000316621"/>
    </source>
</evidence>
<reference evidence="1 2" key="1">
    <citation type="journal article" date="2018" name="Science">
        <title>The opium poppy genome and morphinan production.</title>
        <authorList>
            <person name="Guo L."/>
            <person name="Winzer T."/>
            <person name="Yang X."/>
            <person name="Li Y."/>
            <person name="Ning Z."/>
            <person name="He Z."/>
            <person name="Teodor R."/>
            <person name="Lu Y."/>
            <person name="Bowser T.A."/>
            <person name="Graham I.A."/>
            <person name="Ye K."/>
        </authorList>
    </citation>
    <scope>NUCLEOTIDE SEQUENCE [LARGE SCALE GENOMIC DNA]</scope>
    <source>
        <strain evidence="2">cv. HN1</strain>
        <tissue evidence="1">Leaves</tissue>
    </source>
</reference>
<evidence type="ECO:0000313" key="1">
    <source>
        <dbReference type="EMBL" id="RZC75869.1"/>
    </source>
</evidence>
<dbReference type="EMBL" id="CM010723">
    <property type="protein sequence ID" value="RZC75869.1"/>
    <property type="molecule type" value="Genomic_DNA"/>
</dbReference>
<accession>A0A4Y7KVB3</accession>
<protein>
    <submittedName>
        <fullName evidence="1">Uncharacterized protein</fullName>
    </submittedName>
</protein>
<gene>
    <name evidence="1" type="ORF">C5167_000231</name>
</gene>
<sequence length="85" mass="9627">MIIKDFHLLLALGSYQYQVLLYVIAYSCQIGSSSFGPSMELVEELRASQAVESLELTFTFVLHIDVLLRILGILRVFYQGAAYSY</sequence>
<dbReference type="Gramene" id="RZC75869">
    <property type="protein sequence ID" value="RZC75869"/>
    <property type="gene ID" value="C5167_000231"/>
</dbReference>
<name>A0A4Y7KVB3_PAPSO</name>
<dbReference type="AlphaFoldDB" id="A0A4Y7KVB3"/>
<dbReference type="PROSITE" id="PS51257">
    <property type="entry name" value="PROKAR_LIPOPROTEIN"/>
    <property type="match status" value="1"/>
</dbReference>
<organism evidence="1 2">
    <name type="scientific">Papaver somniferum</name>
    <name type="common">Opium poppy</name>
    <dbReference type="NCBI Taxonomy" id="3469"/>
    <lineage>
        <taxon>Eukaryota</taxon>
        <taxon>Viridiplantae</taxon>
        <taxon>Streptophyta</taxon>
        <taxon>Embryophyta</taxon>
        <taxon>Tracheophyta</taxon>
        <taxon>Spermatophyta</taxon>
        <taxon>Magnoliopsida</taxon>
        <taxon>Ranunculales</taxon>
        <taxon>Papaveraceae</taxon>
        <taxon>Papaveroideae</taxon>
        <taxon>Papaver</taxon>
    </lineage>
</organism>
<keyword evidence="2" id="KW-1185">Reference proteome</keyword>